<keyword evidence="2" id="KW-0238">DNA-binding</keyword>
<dbReference type="Pfam" id="PF01614">
    <property type="entry name" value="IclR_C"/>
    <property type="match status" value="1"/>
</dbReference>
<dbReference type="InterPro" id="IPR050707">
    <property type="entry name" value="HTH_MetabolicPath_Reg"/>
</dbReference>
<dbReference type="PROSITE" id="PS51077">
    <property type="entry name" value="HTH_ICLR"/>
    <property type="match status" value="1"/>
</dbReference>
<dbReference type="Gene3D" id="3.30.450.40">
    <property type="match status" value="1"/>
</dbReference>
<dbReference type="Pfam" id="PF09339">
    <property type="entry name" value="HTH_IclR"/>
    <property type="match status" value="1"/>
</dbReference>
<evidence type="ECO:0000259" key="5">
    <source>
        <dbReference type="PROSITE" id="PS51078"/>
    </source>
</evidence>
<accession>A0A849P7K1</accession>
<dbReference type="InterPro" id="IPR029016">
    <property type="entry name" value="GAF-like_dom_sf"/>
</dbReference>
<dbReference type="GO" id="GO:0003677">
    <property type="term" value="F:DNA binding"/>
    <property type="evidence" value="ECO:0007669"/>
    <property type="project" value="UniProtKB-KW"/>
</dbReference>
<keyword evidence="7" id="KW-1185">Reference proteome</keyword>
<dbReference type="SUPFAM" id="SSF55781">
    <property type="entry name" value="GAF domain-like"/>
    <property type="match status" value="1"/>
</dbReference>
<dbReference type="InterPro" id="IPR014757">
    <property type="entry name" value="Tscrpt_reg_IclR_C"/>
</dbReference>
<dbReference type="SUPFAM" id="SSF46785">
    <property type="entry name" value="Winged helix' DNA-binding domain"/>
    <property type="match status" value="1"/>
</dbReference>
<protein>
    <submittedName>
        <fullName evidence="6">IclR family transcriptional regulator</fullName>
    </submittedName>
</protein>
<keyword evidence="1" id="KW-0805">Transcription regulation</keyword>
<dbReference type="PANTHER" id="PTHR30136:SF24">
    <property type="entry name" value="HTH-TYPE TRANSCRIPTIONAL REPRESSOR ALLR"/>
    <property type="match status" value="1"/>
</dbReference>
<evidence type="ECO:0000313" key="7">
    <source>
        <dbReference type="Proteomes" id="UP000537862"/>
    </source>
</evidence>
<gene>
    <name evidence="6" type="ORF">HKX39_07390</name>
</gene>
<dbReference type="InterPro" id="IPR036390">
    <property type="entry name" value="WH_DNA-bd_sf"/>
</dbReference>
<dbReference type="SMART" id="SM00346">
    <property type="entry name" value="HTH_ICLR"/>
    <property type="match status" value="1"/>
</dbReference>
<evidence type="ECO:0000313" key="6">
    <source>
        <dbReference type="EMBL" id="NOL51983.1"/>
    </source>
</evidence>
<dbReference type="EMBL" id="JABGBN010000005">
    <property type="protein sequence ID" value="NOL51983.1"/>
    <property type="molecule type" value="Genomic_DNA"/>
</dbReference>
<proteinExistence type="predicted"/>
<evidence type="ECO:0000256" key="1">
    <source>
        <dbReference type="ARBA" id="ARBA00023015"/>
    </source>
</evidence>
<organism evidence="6 7">
    <name type="scientific">Pelistega suis</name>
    <dbReference type="NCBI Taxonomy" id="1631957"/>
    <lineage>
        <taxon>Bacteria</taxon>
        <taxon>Pseudomonadati</taxon>
        <taxon>Pseudomonadota</taxon>
        <taxon>Betaproteobacteria</taxon>
        <taxon>Burkholderiales</taxon>
        <taxon>Alcaligenaceae</taxon>
        <taxon>Pelistega</taxon>
    </lineage>
</organism>
<comment type="caution">
    <text evidence="6">The sequence shown here is derived from an EMBL/GenBank/DDBJ whole genome shotgun (WGS) entry which is preliminary data.</text>
</comment>
<dbReference type="InterPro" id="IPR005471">
    <property type="entry name" value="Tscrpt_reg_IclR_N"/>
</dbReference>
<dbReference type="GO" id="GO:0003700">
    <property type="term" value="F:DNA-binding transcription factor activity"/>
    <property type="evidence" value="ECO:0007669"/>
    <property type="project" value="TreeGrafter"/>
</dbReference>
<sequence>MMDRKKGSSIERVLQIVEEVAKAERPLSAGDLSEILDIPKPSIHRLVQQLQDTGFLRLDLQGRVVCGERTHKLVFHVWKNGVYKSERQAILQKLSQQIGETVGISILDNLSVVYIDRVLSNWPLQINLPEGMNIPIWASASGKLLLGQMSGGVLQRVVDNLNLYALTKNTVTDKALLIDTVRQVKKQGFAVDDEEFIPGMVACAVPILNPEGGEVFAALFTHAPSVRKSLAELQHYIPAMQEAAQELSEVFQRLSE</sequence>
<evidence type="ECO:0000256" key="3">
    <source>
        <dbReference type="ARBA" id="ARBA00023163"/>
    </source>
</evidence>
<dbReference type="AlphaFoldDB" id="A0A849P7K1"/>
<evidence type="ECO:0000259" key="4">
    <source>
        <dbReference type="PROSITE" id="PS51077"/>
    </source>
</evidence>
<dbReference type="Proteomes" id="UP000537862">
    <property type="component" value="Unassembled WGS sequence"/>
</dbReference>
<dbReference type="PROSITE" id="PS51078">
    <property type="entry name" value="ICLR_ED"/>
    <property type="match status" value="1"/>
</dbReference>
<dbReference type="GO" id="GO:0045892">
    <property type="term" value="P:negative regulation of DNA-templated transcription"/>
    <property type="evidence" value="ECO:0007669"/>
    <property type="project" value="TreeGrafter"/>
</dbReference>
<feature type="domain" description="HTH iclR-type" evidence="4">
    <location>
        <begin position="7"/>
        <end position="68"/>
    </location>
</feature>
<evidence type="ECO:0000256" key="2">
    <source>
        <dbReference type="ARBA" id="ARBA00023125"/>
    </source>
</evidence>
<reference evidence="6 7" key="1">
    <citation type="submission" date="2020-05" db="EMBL/GenBank/DDBJ databases">
        <authorList>
            <person name="Niu N."/>
        </authorList>
    </citation>
    <scope>NUCLEOTIDE SEQUENCE [LARGE SCALE GENOMIC DNA]</scope>
    <source>
        <strain evidence="6 7">3340-03</strain>
    </source>
</reference>
<feature type="domain" description="IclR-ED" evidence="5">
    <location>
        <begin position="69"/>
        <end position="253"/>
    </location>
</feature>
<dbReference type="InterPro" id="IPR036388">
    <property type="entry name" value="WH-like_DNA-bd_sf"/>
</dbReference>
<dbReference type="PANTHER" id="PTHR30136">
    <property type="entry name" value="HELIX-TURN-HELIX TRANSCRIPTIONAL REGULATOR, ICLR FAMILY"/>
    <property type="match status" value="1"/>
</dbReference>
<dbReference type="Gene3D" id="1.10.10.10">
    <property type="entry name" value="Winged helix-like DNA-binding domain superfamily/Winged helix DNA-binding domain"/>
    <property type="match status" value="1"/>
</dbReference>
<keyword evidence="3" id="KW-0804">Transcription</keyword>
<name>A0A849P7K1_9BURK</name>